<feature type="transmembrane region" description="Helical" evidence="1">
    <location>
        <begin position="46"/>
        <end position="68"/>
    </location>
</feature>
<evidence type="ECO:0008006" key="4">
    <source>
        <dbReference type="Google" id="ProtNLM"/>
    </source>
</evidence>
<reference evidence="2 3" key="1">
    <citation type="journal article" date="2016" name="Nat. Commun.">
        <title>Thousands of microbial genomes shed light on interconnected biogeochemical processes in an aquifer system.</title>
        <authorList>
            <person name="Anantharaman K."/>
            <person name="Brown C.T."/>
            <person name="Hug L.A."/>
            <person name="Sharon I."/>
            <person name="Castelle C.J."/>
            <person name="Probst A.J."/>
            <person name="Thomas B.C."/>
            <person name="Singh A."/>
            <person name="Wilkins M.J."/>
            <person name="Karaoz U."/>
            <person name="Brodie E.L."/>
            <person name="Williams K.H."/>
            <person name="Hubbard S.S."/>
            <person name="Banfield J.F."/>
        </authorList>
    </citation>
    <scope>NUCLEOTIDE SEQUENCE [LARGE SCALE GENOMIC DNA]</scope>
</reference>
<dbReference type="Proteomes" id="UP000179344">
    <property type="component" value="Unassembled WGS sequence"/>
</dbReference>
<evidence type="ECO:0000256" key="1">
    <source>
        <dbReference type="SAM" id="Phobius"/>
    </source>
</evidence>
<keyword evidence="1" id="KW-0472">Membrane</keyword>
<accession>A0A1F6TC01</accession>
<evidence type="ECO:0000313" key="3">
    <source>
        <dbReference type="Proteomes" id="UP000179344"/>
    </source>
</evidence>
<keyword evidence="1" id="KW-1133">Transmembrane helix</keyword>
<dbReference type="AlphaFoldDB" id="A0A1F6TC01"/>
<keyword evidence="1" id="KW-0812">Transmembrane</keyword>
<evidence type="ECO:0000313" key="2">
    <source>
        <dbReference type="EMBL" id="OGI42555.1"/>
    </source>
</evidence>
<feature type="transmembrane region" description="Helical" evidence="1">
    <location>
        <begin position="107"/>
        <end position="127"/>
    </location>
</feature>
<dbReference type="InterPro" id="IPR021218">
    <property type="entry name" value="DUF2784"/>
</dbReference>
<gene>
    <name evidence="2" type="ORF">A2V92_03310</name>
</gene>
<comment type="caution">
    <text evidence="2">The sequence shown here is derived from an EMBL/GenBank/DDBJ whole genome shotgun (WGS) entry which is preliminary data.</text>
</comment>
<dbReference type="Pfam" id="PF10861">
    <property type="entry name" value="DUF2784"/>
    <property type="match status" value="1"/>
</dbReference>
<dbReference type="EMBL" id="MFST01000147">
    <property type="protein sequence ID" value="OGI42555.1"/>
    <property type="molecule type" value="Genomic_DNA"/>
</dbReference>
<organism evidence="2 3">
    <name type="scientific">Candidatus Muproteobacteria bacterium RBG_16_65_31</name>
    <dbReference type="NCBI Taxonomy" id="1817759"/>
    <lineage>
        <taxon>Bacteria</taxon>
        <taxon>Pseudomonadati</taxon>
        <taxon>Pseudomonadota</taxon>
        <taxon>Candidatus Muproteobacteria</taxon>
    </lineage>
</organism>
<name>A0A1F6TC01_9PROT</name>
<proteinExistence type="predicted"/>
<sequence>MTAAGLYGLLADAVLLLHAAFVLFVVGGLALILAGWVRSWCWTRGVLFRLAHLVAIGFVVLEAWFGVICPLTTLENALRVRAGAAGYGTGFIRYWVGRFLFYAAPEWVFTVVYTLFAAVVILTLILYPPRRKG</sequence>
<protein>
    <recommendedName>
        <fullName evidence="4">DUF2784 domain-containing protein</fullName>
    </recommendedName>
</protein>
<feature type="transmembrane region" description="Helical" evidence="1">
    <location>
        <begin position="6"/>
        <end position="34"/>
    </location>
</feature>